<organism evidence="2 3">
    <name type="scientific">Alloalcanivorax gelatiniphagus</name>
    <dbReference type="NCBI Taxonomy" id="1194167"/>
    <lineage>
        <taxon>Bacteria</taxon>
        <taxon>Pseudomonadati</taxon>
        <taxon>Pseudomonadota</taxon>
        <taxon>Gammaproteobacteria</taxon>
        <taxon>Oceanospirillales</taxon>
        <taxon>Alcanivoracaceae</taxon>
        <taxon>Alloalcanivorax</taxon>
    </lineage>
</organism>
<dbReference type="GO" id="GO:0016787">
    <property type="term" value="F:hydrolase activity"/>
    <property type="evidence" value="ECO:0007669"/>
    <property type="project" value="UniProtKB-KW"/>
</dbReference>
<evidence type="ECO:0000313" key="3">
    <source>
        <dbReference type="Proteomes" id="UP000739180"/>
    </source>
</evidence>
<sequence length="319" mass="35322">MAIHRFLLMVAAALLLGGCDTTRHWAYQEGMAFEKWRAGLEDRQVETRDGFDWHVLASKGPVQAPVVVLIHGFGADGTNWVKFANQLEDQYYFVIPDLPGHGRTTPRTTDLNYGISEQAERVFTLLDKIGVDRFHVAGNSMGGAIAIEMARRQPDRLLSLGLVDAAGITVQTPEFLNALEQSDKNPLIPRNAEQFHTTLDWAASQSVGVPGFVITEMGKEKAANAEVADKVWQDMNLDPALRLKGRGVLPRITTPTLILWGREDRLLSLENVDIFQKELPDSRAVILDDVGHIPMAEAPEQSAEAFAEFWRDVDGKAAP</sequence>
<dbReference type="PROSITE" id="PS51257">
    <property type="entry name" value="PROKAR_LIPOPROTEIN"/>
    <property type="match status" value="1"/>
</dbReference>
<reference evidence="2 3" key="1">
    <citation type="submission" date="2019-05" db="EMBL/GenBank/DDBJ databases">
        <title>Genome of Alcanivorax gelatiniphagus, an oil degrading marine bacteria.</title>
        <authorList>
            <person name="Kwon K.K."/>
        </authorList>
    </citation>
    <scope>NUCLEOTIDE SEQUENCE [LARGE SCALE GENOMIC DNA]</scope>
    <source>
        <strain evidence="2 3">MEBiC 08158</strain>
    </source>
</reference>
<dbReference type="Gene3D" id="3.40.50.1820">
    <property type="entry name" value="alpha/beta hydrolase"/>
    <property type="match status" value="1"/>
</dbReference>
<dbReference type="Proteomes" id="UP000739180">
    <property type="component" value="Unassembled WGS sequence"/>
</dbReference>
<dbReference type="RefSeq" id="WP_138771411.1">
    <property type="nucleotide sequence ID" value="NZ_JBHSSX010000081.1"/>
</dbReference>
<evidence type="ECO:0000259" key="1">
    <source>
        <dbReference type="Pfam" id="PF12697"/>
    </source>
</evidence>
<proteinExistence type="predicted"/>
<dbReference type="EMBL" id="VCQT01000019">
    <property type="protein sequence ID" value="TMW14171.1"/>
    <property type="molecule type" value="Genomic_DNA"/>
</dbReference>
<dbReference type="PRINTS" id="PR00111">
    <property type="entry name" value="ABHYDROLASE"/>
</dbReference>
<dbReference type="PRINTS" id="PR00412">
    <property type="entry name" value="EPOXHYDRLASE"/>
</dbReference>
<evidence type="ECO:0000313" key="2">
    <source>
        <dbReference type="EMBL" id="TMW14171.1"/>
    </source>
</evidence>
<comment type="caution">
    <text evidence="2">The sequence shown here is derived from an EMBL/GenBank/DDBJ whole genome shotgun (WGS) entry which is preliminary data.</text>
</comment>
<gene>
    <name evidence="2" type="ORF">FGS76_04395</name>
</gene>
<dbReference type="Pfam" id="PF12697">
    <property type="entry name" value="Abhydrolase_6"/>
    <property type="match status" value="1"/>
</dbReference>
<keyword evidence="3" id="KW-1185">Reference proteome</keyword>
<protein>
    <submittedName>
        <fullName evidence="2">Alpha/beta hydrolase</fullName>
    </submittedName>
</protein>
<accession>A0ABY2XNY7</accession>
<dbReference type="InterPro" id="IPR050266">
    <property type="entry name" value="AB_hydrolase_sf"/>
</dbReference>
<feature type="domain" description="AB hydrolase-1" evidence="1">
    <location>
        <begin position="67"/>
        <end position="305"/>
    </location>
</feature>
<dbReference type="PANTHER" id="PTHR43798:SF5">
    <property type="entry name" value="MONOACYLGLYCEROL LIPASE ABHD6"/>
    <property type="match status" value="1"/>
</dbReference>
<dbReference type="InterPro" id="IPR000073">
    <property type="entry name" value="AB_hydrolase_1"/>
</dbReference>
<keyword evidence="2" id="KW-0378">Hydrolase</keyword>
<dbReference type="PANTHER" id="PTHR43798">
    <property type="entry name" value="MONOACYLGLYCEROL LIPASE"/>
    <property type="match status" value="1"/>
</dbReference>
<dbReference type="InterPro" id="IPR000639">
    <property type="entry name" value="Epox_hydrolase-like"/>
</dbReference>
<dbReference type="SUPFAM" id="SSF53474">
    <property type="entry name" value="alpha/beta-Hydrolases"/>
    <property type="match status" value="1"/>
</dbReference>
<dbReference type="InterPro" id="IPR029058">
    <property type="entry name" value="AB_hydrolase_fold"/>
</dbReference>
<name>A0ABY2XNY7_9GAMM</name>